<keyword evidence="3" id="KW-1185">Reference proteome</keyword>
<evidence type="ECO:0000313" key="2">
    <source>
        <dbReference type="EMBL" id="MCY9522387.1"/>
    </source>
</evidence>
<gene>
    <name evidence="2" type="ORF">M5X09_22480</name>
</gene>
<keyword evidence="1" id="KW-0732">Signal</keyword>
<accession>A0ABT4DYE8</accession>
<dbReference type="Proteomes" id="UP001207626">
    <property type="component" value="Unassembled WGS sequence"/>
</dbReference>
<organism evidence="2 3">
    <name type="scientific">Paenibacillus apiarius</name>
    <dbReference type="NCBI Taxonomy" id="46240"/>
    <lineage>
        <taxon>Bacteria</taxon>
        <taxon>Bacillati</taxon>
        <taxon>Bacillota</taxon>
        <taxon>Bacilli</taxon>
        <taxon>Bacillales</taxon>
        <taxon>Paenibacillaceae</taxon>
        <taxon>Paenibacillus</taxon>
    </lineage>
</organism>
<dbReference type="EMBL" id="JAMDLW010000036">
    <property type="protein sequence ID" value="MCY9522387.1"/>
    <property type="molecule type" value="Genomic_DNA"/>
</dbReference>
<comment type="caution">
    <text evidence="2">The sequence shown here is derived from an EMBL/GenBank/DDBJ whole genome shotgun (WGS) entry which is preliminary data.</text>
</comment>
<dbReference type="RefSeq" id="WP_087435976.1">
    <property type="nucleotide sequence ID" value="NZ_JAMDLV010000002.1"/>
</dbReference>
<reference evidence="2 3" key="1">
    <citation type="submission" date="2022-05" db="EMBL/GenBank/DDBJ databases">
        <title>Genome Sequencing of Bee-Associated Microbes.</title>
        <authorList>
            <person name="Dunlap C."/>
        </authorList>
    </citation>
    <scope>NUCLEOTIDE SEQUENCE [LARGE SCALE GENOMIC DNA]</scope>
    <source>
        <strain evidence="2 3">NRRL NRS-1438</strain>
    </source>
</reference>
<name>A0ABT4DYE8_9BACL</name>
<sequence>MVLLSISTTLLFSMSTVFSNNNAYASEVTESFIQPDKIEYITSEQGRTIPVIYISDPVKAQKYMEQNGMRKTNDIQNFAFASDYTYVGYQGTFNYDYKVNYTENRSNKTFKWDRKITRSSTGKTSISVGADFNKFFKASVNKEWGETVTYEDTFKVEIPPNKQGEIWTWNVAENYLFKSGKAQFSAIRPTENFGNSILITDFRDPVNG</sequence>
<feature type="signal peptide" evidence="1">
    <location>
        <begin position="1"/>
        <end position="19"/>
    </location>
</feature>
<proteinExistence type="predicted"/>
<evidence type="ECO:0000313" key="3">
    <source>
        <dbReference type="Proteomes" id="UP001207626"/>
    </source>
</evidence>
<feature type="chain" id="PRO_5045213753" evidence="1">
    <location>
        <begin position="20"/>
        <end position="208"/>
    </location>
</feature>
<evidence type="ECO:0000256" key="1">
    <source>
        <dbReference type="SAM" id="SignalP"/>
    </source>
</evidence>
<protein>
    <submittedName>
        <fullName evidence="2">Uncharacterized protein</fullName>
    </submittedName>
</protein>